<dbReference type="PATRIC" id="fig|1121014.3.peg.1123"/>
<proteinExistence type="predicted"/>
<feature type="domain" description="N-acetyltransferase" evidence="3">
    <location>
        <begin position="11"/>
        <end position="152"/>
    </location>
</feature>
<dbReference type="RefSeq" id="WP_051924410.1">
    <property type="nucleotide sequence ID" value="NZ_AVCJ01000010.1"/>
</dbReference>
<name>A0A087MJ83_9GAMM</name>
<keyword evidence="1" id="KW-0808">Transferase</keyword>
<dbReference type="PROSITE" id="PS51186">
    <property type="entry name" value="GNAT"/>
    <property type="match status" value="1"/>
</dbReference>
<evidence type="ECO:0000313" key="4">
    <source>
        <dbReference type="EMBL" id="KFL36936.1"/>
    </source>
</evidence>
<dbReference type="InterPro" id="IPR050832">
    <property type="entry name" value="Bact_Acetyltransf"/>
</dbReference>
<dbReference type="OrthoDB" id="7054990at2"/>
<dbReference type="GO" id="GO:0016747">
    <property type="term" value="F:acyltransferase activity, transferring groups other than amino-acyl groups"/>
    <property type="evidence" value="ECO:0007669"/>
    <property type="project" value="InterPro"/>
</dbReference>
<accession>A0A087MJ83</accession>
<sequence length="152" mass="16118">MARLAAGTDTLLVRPAAAQDAAGVAALLGVLGYPCDRDEAASRLRAIQDEPGQQVFVADRHGCLVGLLALDIRYYLPLGGPTCRITALAVAAGEQRQGVGRLLLREAEQRARQAGAARIELTSAASRSDAHDFYRACGYQDGALRFLKRLGA</sequence>
<reference evidence="4 5" key="2">
    <citation type="journal article" date="2015" name="Stand. Genomic Sci.">
        <title>High quality draft genomic sequence of Arenimonas donghaensis DSM 18148(T).</title>
        <authorList>
            <person name="Chen F."/>
            <person name="Wang H."/>
            <person name="Cao Y."/>
            <person name="Li X."/>
            <person name="Wang G."/>
        </authorList>
    </citation>
    <scope>NUCLEOTIDE SEQUENCE [LARGE SCALE GENOMIC DNA]</scope>
    <source>
        <strain evidence="4 5">HO3-R19</strain>
    </source>
</reference>
<keyword evidence="5" id="KW-1185">Reference proteome</keyword>
<protein>
    <recommendedName>
        <fullName evidence="3">N-acetyltransferase domain-containing protein</fullName>
    </recommendedName>
</protein>
<reference evidence="5" key="1">
    <citation type="submission" date="2013-08" db="EMBL/GenBank/DDBJ databases">
        <title>Genome sequencing of Arenimonas donghaensis.</title>
        <authorList>
            <person name="Chen F."/>
            <person name="Wang G."/>
        </authorList>
    </citation>
    <scope>NUCLEOTIDE SEQUENCE [LARGE SCALE GENOMIC DNA]</scope>
    <source>
        <strain evidence="5">HO3-R19</strain>
    </source>
</reference>
<comment type="caution">
    <text evidence="4">The sequence shown here is derived from an EMBL/GenBank/DDBJ whole genome shotgun (WGS) entry which is preliminary data.</text>
</comment>
<dbReference type="AlphaFoldDB" id="A0A087MJ83"/>
<evidence type="ECO:0000313" key="5">
    <source>
        <dbReference type="Proteomes" id="UP000029085"/>
    </source>
</evidence>
<organism evidence="4 5">
    <name type="scientific">Arenimonas donghaensis DSM 18148 = HO3-R19</name>
    <dbReference type="NCBI Taxonomy" id="1121014"/>
    <lineage>
        <taxon>Bacteria</taxon>
        <taxon>Pseudomonadati</taxon>
        <taxon>Pseudomonadota</taxon>
        <taxon>Gammaproteobacteria</taxon>
        <taxon>Lysobacterales</taxon>
        <taxon>Lysobacteraceae</taxon>
        <taxon>Arenimonas</taxon>
    </lineage>
</organism>
<dbReference type="Pfam" id="PF00583">
    <property type="entry name" value="Acetyltransf_1"/>
    <property type="match status" value="1"/>
</dbReference>
<dbReference type="PANTHER" id="PTHR43877">
    <property type="entry name" value="AMINOALKYLPHOSPHONATE N-ACETYLTRANSFERASE-RELATED-RELATED"/>
    <property type="match status" value="1"/>
</dbReference>
<evidence type="ECO:0000256" key="1">
    <source>
        <dbReference type="ARBA" id="ARBA00022679"/>
    </source>
</evidence>
<gene>
    <name evidence="4" type="ORF">N788_11865</name>
</gene>
<dbReference type="EMBL" id="AVCJ01000010">
    <property type="protein sequence ID" value="KFL36936.1"/>
    <property type="molecule type" value="Genomic_DNA"/>
</dbReference>
<keyword evidence="2" id="KW-0012">Acyltransferase</keyword>
<dbReference type="STRING" id="1121014.N788_11865"/>
<dbReference type="InterPro" id="IPR000182">
    <property type="entry name" value="GNAT_dom"/>
</dbReference>
<dbReference type="InterPro" id="IPR016181">
    <property type="entry name" value="Acyl_CoA_acyltransferase"/>
</dbReference>
<dbReference type="CDD" id="cd04301">
    <property type="entry name" value="NAT_SF"/>
    <property type="match status" value="1"/>
</dbReference>
<dbReference type="Proteomes" id="UP000029085">
    <property type="component" value="Unassembled WGS sequence"/>
</dbReference>
<evidence type="ECO:0000259" key="3">
    <source>
        <dbReference type="PROSITE" id="PS51186"/>
    </source>
</evidence>
<evidence type="ECO:0000256" key="2">
    <source>
        <dbReference type="ARBA" id="ARBA00023315"/>
    </source>
</evidence>
<dbReference type="SUPFAM" id="SSF55729">
    <property type="entry name" value="Acyl-CoA N-acyltransferases (Nat)"/>
    <property type="match status" value="1"/>
</dbReference>
<dbReference type="Gene3D" id="3.40.630.30">
    <property type="match status" value="1"/>
</dbReference>